<dbReference type="Proteomes" id="UP001597109">
    <property type="component" value="Unassembled WGS sequence"/>
</dbReference>
<evidence type="ECO:0000256" key="1">
    <source>
        <dbReference type="SAM" id="MobiDB-lite"/>
    </source>
</evidence>
<gene>
    <name evidence="2" type="ORF">ACFQ1X_07450</name>
</gene>
<evidence type="ECO:0000313" key="3">
    <source>
        <dbReference type="Proteomes" id="UP001597109"/>
    </source>
</evidence>
<protein>
    <submittedName>
        <fullName evidence="2">Uncharacterized protein</fullName>
    </submittedName>
</protein>
<organism evidence="2 3">
    <name type="scientific">Metaplanococcus flavidus</name>
    <dbReference type="NCBI Taxonomy" id="569883"/>
    <lineage>
        <taxon>Bacteria</taxon>
        <taxon>Bacillati</taxon>
        <taxon>Bacillota</taxon>
        <taxon>Bacilli</taxon>
        <taxon>Bacillales</taxon>
        <taxon>Caryophanaceae</taxon>
        <taxon>Metaplanococcus</taxon>
    </lineage>
</organism>
<feature type="compositionally biased region" description="Basic and acidic residues" evidence="1">
    <location>
        <begin position="44"/>
        <end position="57"/>
    </location>
</feature>
<dbReference type="EMBL" id="JBHTKI010000008">
    <property type="protein sequence ID" value="MFD1031270.1"/>
    <property type="molecule type" value="Genomic_DNA"/>
</dbReference>
<comment type="caution">
    <text evidence="2">The sequence shown here is derived from an EMBL/GenBank/DDBJ whole genome shotgun (WGS) entry which is preliminary data.</text>
</comment>
<name>A0ABW3LAA5_9BACL</name>
<accession>A0ABW3LAA5</accession>
<feature type="region of interest" description="Disordered" evidence="1">
    <location>
        <begin position="31"/>
        <end position="57"/>
    </location>
</feature>
<reference evidence="3" key="1">
    <citation type="journal article" date="2019" name="Int. J. Syst. Evol. Microbiol.">
        <title>The Global Catalogue of Microorganisms (GCM) 10K type strain sequencing project: providing services to taxonomists for standard genome sequencing and annotation.</title>
        <authorList>
            <consortium name="The Broad Institute Genomics Platform"/>
            <consortium name="The Broad Institute Genome Sequencing Center for Infectious Disease"/>
            <person name="Wu L."/>
            <person name="Ma J."/>
        </authorList>
    </citation>
    <scope>NUCLEOTIDE SEQUENCE [LARGE SCALE GENOMIC DNA]</scope>
    <source>
        <strain evidence="3">CCUG 56756</strain>
    </source>
</reference>
<keyword evidence="3" id="KW-1185">Reference proteome</keyword>
<sequence>MERKFSDLREIERQMDEDYEAALNMIGEGAPEYAPFNEEDDAPAEVKRGVDKAKDLH</sequence>
<proteinExistence type="predicted"/>
<dbReference type="RefSeq" id="WP_379081944.1">
    <property type="nucleotide sequence ID" value="NZ_JBHTKI010000008.1"/>
</dbReference>
<evidence type="ECO:0000313" key="2">
    <source>
        <dbReference type="EMBL" id="MFD1031270.1"/>
    </source>
</evidence>